<comment type="caution">
    <text evidence="2">The sequence shown here is derived from an EMBL/GenBank/DDBJ whole genome shotgun (WGS) entry which is preliminary data.</text>
</comment>
<feature type="compositionally biased region" description="Polar residues" evidence="1">
    <location>
        <begin position="1"/>
        <end position="15"/>
    </location>
</feature>
<feature type="region of interest" description="Disordered" evidence="1">
    <location>
        <begin position="63"/>
        <end position="130"/>
    </location>
</feature>
<dbReference type="Proteomes" id="UP000031967">
    <property type="component" value="Unassembled WGS sequence"/>
</dbReference>
<sequence length="200" mass="20519">MFASNADRSAFSNKNKPTKCRNLDEYYSESETRLGGPTRMRYVWLVTLVLALALTGCAKKNTANPAPAHAPNDNSGTAGNPNAVAPGGGTAGGGTAGGGAAGGGAAQQPAGGGTAQQPAGGGAAAKPEQLPQMTRAQYDKIVGAIKFDEVTKIAGSSGKLIGQTGGKKTYEYQLKDDPKYYVDIVFDQNGIMSEKSLFAK</sequence>
<feature type="compositionally biased region" description="Gly residues" evidence="1">
    <location>
        <begin position="86"/>
        <end position="123"/>
    </location>
</feature>
<feature type="region of interest" description="Disordered" evidence="1">
    <location>
        <begin position="1"/>
        <end position="20"/>
    </location>
</feature>
<proteinExistence type="predicted"/>
<gene>
    <name evidence="2" type="ORF">SD70_08280</name>
</gene>
<evidence type="ECO:0000256" key="1">
    <source>
        <dbReference type="SAM" id="MobiDB-lite"/>
    </source>
</evidence>
<keyword evidence="3" id="KW-1185">Reference proteome</keyword>
<reference evidence="2 3" key="1">
    <citation type="submission" date="2014-12" db="EMBL/GenBank/DDBJ databases">
        <title>Draft genome sequence of Paenibacillus kamchatkensis strain B-2647.</title>
        <authorList>
            <person name="Karlyshev A.V."/>
            <person name="Kudryashova E.B."/>
        </authorList>
    </citation>
    <scope>NUCLEOTIDE SEQUENCE [LARGE SCALE GENOMIC DNA]</scope>
    <source>
        <strain evidence="2 3">VKM B-2647</strain>
    </source>
</reference>
<dbReference type="EMBL" id="JXAK01000011">
    <property type="protein sequence ID" value="KIL41242.1"/>
    <property type="molecule type" value="Genomic_DNA"/>
</dbReference>
<name>A0ABR5AJZ4_9BACL</name>
<evidence type="ECO:0000313" key="3">
    <source>
        <dbReference type="Proteomes" id="UP000031967"/>
    </source>
</evidence>
<accession>A0ABR5AJZ4</accession>
<protein>
    <submittedName>
        <fullName evidence="2">Uncharacterized protein</fullName>
    </submittedName>
</protein>
<organism evidence="2 3">
    <name type="scientific">Gordoniibacillus kamchatkensis</name>
    <dbReference type="NCBI Taxonomy" id="1590651"/>
    <lineage>
        <taxon>Bacteria</taxon>
        <taxon>Bacillati</taxon>
        <taxon>Bacillota</taxon>
        <taxon>Bacilli</taxon>
        <taxon>Bacillales</taxon>
        <taxon>Paenibacillaceae</taxon>
        <taxon>Gordoniibacillus</taxon>
    </lineage>
</organism>
<evidence type="ECO:0000313" key="2">
    <source>
        <dbReference type="EMBL" id="KIL41242.1"/>
    </source>
</evidence>
<feature type="compositionally biased region" description="Low complexity" evidence="1">
    <location>
        <begin position="63"/>
        <end position="85"/>
    </location>
</feature>